<dbReference type="InterPro" id="IPR006086">
    <property type="entry name" value="XPG-I_dom"/>
</dbReference>
<keyword evidence="2" id="KW-0378">Hydrolase</keyword>
<dbReference type="PRINTS" id="PR00853">
    <property type="entry name" value="XPGRADSUPER"/>
</dbReference>
<accession>A0A6C0FEE2</accession>
<dbReference type="AlphaFoldDB" id="A0A6C0FEE2"/>
<evidence type="ECO:0000256" key="3">
    <source>
        <dbReference type="ARBA" id="ARBA00022842"/>
    </source>
</evidence>
<reference evidence="6" key="1">
    <citation type="journal article" date="2020" name="Nature">
        <title>Giant virus diversity and host interactions through global metagenomics.</title>
        <authorList>
            <person name="Schulz F."/>
            <person name="Roux S."/>
            <person name="Paez-Espino D."/>
            <person name="Jungbluth S."/>
            <person name="Walsh D.A."/>
            <person name="Denef V.J."/>
            <person name="McMahon K.D."/>
            <person name="Konstantinidis K.T."/>
            <person name="Eloe-Fadrosh E.A."/>
            <person name="Kyrpides N.C."/>
            <person name="Woyke T."/>
        </authorList>
    </citation>
    <scope>NUCLEOTIDE SEQUENCE</scope>
    <source>
        <strain evidence="6">GVMAG-S-ERX555997-44</strain>
    </source>
</reference>
<dbReference type="GO" id="GO:0046872">
    <property type="term" value="F:metal ion binding"/>
    <property type="evidence" value="ECO:0007669"/>
    <property type="project" value="UniProtKB-KW"/>
</dbReference>
<sequence length="317" mass="38359">MGIRLLNKFLKNNSFAVGEKMHFSSLSNKKICIDIYNYIYQFLGNNRLIEELEILCKILHKYNINALFVFDGKYSDEKKTEQEKRRKNREKANIKFNQLDLVENKTKKQEKKLKSLNRDRVKITKWDIHDAKKCLDYCGMKHITAIGEAEELCAELLRKNKVFACMSEDTDLFAFGSKRVMKSIHFYKETFVMYDIDKLLEFTDMSMNEFQQICTLSCNDYTKVSKRKNFLFYMNYFVKYKMEKHKNEQFLQWLLNNNLLNDDEHENYTQIKNIYKLNNKNILKNYKYIIIKNKSYLKRKVKQLNIERNNYLKELYE</sequence>
<feature type="domain" description="XPG N-terminal" evidence="5">
    <location>
        <begin position="1"/>
        <end position="92"/>
    </location>
</feature>
<dbReference type="InterPro" id="IPR006084">
    <property type="entry name" value="XPG/Rad2"/>
</dbReference>
<dbReference type="PANTHER" id="PTHR11081">
    <property type="entry name" value="FLAP ENDONUCLEASE FAMILY MEMBER"/>
    <property type="match status" value="1"/>
</dbReference>
<dbReference type="InterPro" id="IPR029060">
    <property type="entry name" value="PIN-like_dom_sf"/>
</dbReference>
<name>A0A6C0FEE2_9ZZZZ</name>
<feature type="domain" description="XPG-I" evidence="4">
    <location>
        <begin position="136"/>
        <end position="205"/>
    </location>
</feature>
<keyword evidence="3" id="KW-0460">Magnesium</keyword>
<dbReference type="SMART" id="SM00485">
    <property type="entry name" value="XPGN"/>
    <property type="match status" value="1"/>
</dbReference>
<evidence type="ECO:0000259" key="4">
    <source>
        <dbReference type="SMART" id="SM00484"/>
    </source>
</evidence>
<dbReference type="Gene3D" id="3.40.50.1010">
    <property type="entry name" value="5'-nuclease"/>
    <property type="match status" value="1"/>
</dbReference>
<keyword evidence="1" id="KW-0479">Metal-binding</keyword>
<dbReference type="EMBL" id="MN738798">
    <property type="protein sequence ID" value="QHT37525.1"/>
    <property type="molecule type" value="Genomic_DNA"/>
</dbReference>
<keyword evidence="2" id="KW-0540">Nuclease</keyword>
<dbReference type="SMART" id="SM00484">
    <property type="entry name" value="XPGI"/>
    <property type="match status" value="1"/>
</dbReference>
<evidence type="ECO:0000256" key="2">
    <source>
        <dbReference type="ARBA" id="ARBA00022759"/>
    </source>
</evidence>
<protein>
    <recommendedName>
        <fullName evidence="7">XPG N-terminal domain-containing protein</fullName>
    </recommendedName>
</protein>
<dbReference type="PANTHER" id="PTHR11081:SF9">
    <property type="entry name" value="FLAP ENDONUCLEASE 1"/>
    <property type="match status" value="1"/>
</dbReference>
<dbReference type="Pfam" id="PF00867">
    <property type="entry name" value="XPG_I"/>
    <property type="match status" value="1"/>
</dbReference>
<evidence type="ECO:0000259" key="5">
    <source>
        <dbReference type="SMART" id="SM00485"/>
    </source>
</evidence>
<evidence type="ECO:0008006" key="7">
    <source>
        <dbReference type="Google" id="ProtNLM"/>
    </source>
</evidence>
<evidence type="ECO:0000313" key="6">
    <source>
        <dbReference type="EMBL" id="QHT37525.1"/>
    </source>
</evidence>
<dbReference type="SUPFAM" id="SSF88723">
    <property type="entry name" value="PIN domain-like"/>
    <property type="match status" value="1"/>
</dbReference>
<evidence type="ECO:0000256" key="1">
    <source>
        <dbReference type="ARBA" id="ARBA00022723"/>
    </source>
</evidence>
<dbReference type="Pfam" id="PF00752">
    <property type="entry name" value="XPG_N"/>
    <property type="match status" value="1"/>
</dbReference>
<proteinExistence type="predicted"/>
<dbReference type="InterPro" id="IPR006085">
    <property type="entry name" value="XPG_DNA_repair_N"/>
</dbReference>
<keyword evidence="2" id="KW-0255">Endonuclease</keyword>
<organism evidence="6">
    <name type="scientific">viral metagenome</name>
    <dbReference type="NCBI Taxonomy" id="1070528"/>
    <lineage>
        <taxon>unclassified sequences</taxon>
        <taxon>metagenomes</taxon>
        <taxon>organismal metagenomes</taxon>
    </lineage>
</organism>
<dbReference type="GO" id="GO:0017108">
    <property type="term" value="F:5'-flap endonuclease activity"/>
    <property type="evidence" value="ECO:0007669"/>
    <property type="project" value="TreeGrafter"/>
</dbReference>